<evidence type="ECO:0008006" key="3">
    <source>
        <dbReference type="Google" id="ProtNLM"/>
    </source>
</evidence>
<dbReference type="RefSeq" id="WP_169861605.1">
    <property type="nucleotide sequence ID" value="NZ_CP053021.1"/>
</dbReference>
<organism evidence="1 2">
    <name type="scientific">Sphingobium yanoikuyae</name>
    <name type="common">Sphingomonas yanoikuyae</name>
    <dbReference type="NCBI Taxonomy" id="13690"/>
    <lineage>
        <taxon>Bacteria</taxon>
        <taxon>Pseudomonadati</taxon>
        <taxon>Pseudomonadota</taxon>
        <taxon>Alphaproteobacteria</taxon>
        <taxon>Sphingomonadales</taxon>
        <taxon>Sphingomonadaceae</taxon>
        <taxon>Sphingobium</taxon>
    </lineage>
</organism>
<evidence type="ECO:0000313" key="1">
    <source>
        <dbReference type="EMBL" id="QJR03478.1"/>
    </source>
</evidence>
<name>A0A6M4G8G1_SPHYA</name>
<dbReference type="AlphaFoldDB" id="A0A6M4G8G1"/>
<sequence>MAAITTARGYQYTVQVGNGATPTEVFAHPALINTTRGITMTVNAASAEVVDATNQALPATTVRIAQSTDSKIDAAGMLHTSSLKEYMDMVATGKVTNLKFTGPGATITGPYILTSFQITGDRVEMVECTMTFEQAGAVTVTATV</sequence>
<gene>
    <name evidence="1" type="ORF">HH800_15610</name>
</gene>
<dbReference type="Pfam" id="PF06199">
    <property type="entry name" value="Phage_tail_2"/>
    <property type="match status" value="1"/>
</dbReference>
<evidence type="ECO:0000313" key="2">
    <source>
        <dbReference type="Proteomes" id="UP000502611"/>
    </source>
</evidence>
<proteinExistence type="predicted"/>
<dbReference type="EMBL" id="CP053021">
    <property type="protein sequence ID" value="QJR03478.1"/>
    <property type="molecule type" value="Genomic_DNA"/>
</dbReference>
<accession>A0A6M4G8G1</accession>
<dbReference type="InterPro" id="IPR011855">
    <property type="entry name" value="Phgtail_TP901_1"/>
</dbReference>
<protein>
    <recommendedName>
        <fullName evidence="3">Phage tail protein</fullName>
    </recommendedName>
</protein>
<dbReference type="Proteomes" id="UP000502611">
    <property type="component" value="Chromosome"/>
</dbReference>
<reference evidence="1 2" key="1">
    <citation type="submission" date="2020-04" db="EMBL/GenBank/DDBJ databases">
        <title>The Whole Genome Analysis of High salt-tolerant Sphingobium yanoikuyae YC-XJ2 with Aryl organophosphorus flame retardants (aryl-OPFRs)-degrading capacity and characteristics of Related phosphotriesterase.</title>
        <authorList>
            <person name="Li X."/>
        </authorList>
    </citation>
    <scope>NUCLEOTIDE SEQUENCE [LARGE SCALE GENOMIC DNA]</scope>
    <source>
        <strain evidence="1 2">YC-XJ2</strain>
    </source>
</reference>